<dbReference type="Proteomes" id="UP001247542">
    <property type="component" value="Unassembled WGS sequence"/>
</dbReference>
<evidence type="ECO:0000313" key="3">
    <source>
        <dbReference type="EMBL" id="MDT3767808.1"/>
    </source>
</evidence>
<organism evidence="3 4">
    <name type="scientific">Gleimia hominis</name>
    <dbReference type="NCBI Taxonomy" id="595468"/>
    <lineage>
        <taxon>Bacteria</taxon>
        <taxon>Bacillati</taxon>
        <taxon>Actinomycetota</taxon>
        <taxon>Actinomycetes</taxon>
        <taxon>Actinomycetales</taxon>
        <taxon>Actinomycetaceae</taxon>
        <taxon>Gleimia</taxon>
    </lineage>
</organism>
<protein>
    <recommendedName>
        <fullName evidence="1">endopeptidase La</fullName>
        <ecNumber evidence="1">3.4.21.53</ecNumber>
    </recommendedName>
</protein>
<keyword evidence="1 3" id="KW-0645">Protease</keyword>
<evidence type="ECO:0000259" key="2">
    <source>
        <dbReference type="PROSITE" id="PS51786"/>
    </source>
</evidence>
<dbReference type="InterPro" id="IPR020568">
    <property type="entry name" value="Ribosomal_Su5_D2-typ_SF"/>
</dbReference>
<dbReference type="Pfam" id="PF05362">
    <property type="entry name" value="Lon_C"/>
    <property type="match status" value="1"/>
</dbReference>
<comment type="similarity">
    <text evidence="1">Belongs to the peptidase S16 family.</text>
</comment>
<keyword evidence="4" id="KW-1185">Reference proteome</keyword>
<dbReference type="PANTHER" id="PTHR10046">
    <property type="entry name" value="ATP DEPENDENT LON PROTEASE FAMILY MEMBER"/>
    <property type="match status" value="1"/>
</dbReference>
<keyword evidence="1 3" id="KW-0378">Hydrolase</keyword>
<evidence type="ECO:0000256" key="1">
    <source>
        <dbReference type="PROSITE-ProRule" id="PRU01122"/>
    </source>
</evidence>
<feature type="active site" evidence="1">
    <location>
        <position position="239"/>
    </location>
</feature>
<reference evidence="3 4" key="1">
    <citation type="submission" date="2023-06" db="EMBL/GenBank/DDBJ databases">
        <title>Draft genome sequence of Gleimia hominis type strain CCUG 57540T.</title>
        <authorList>
            <person name="Salva-Serra F."/>
            <person name="Cardew S."/>
            <person name="Jensie Markopoulos S."/>
            <person name="Ohlen M."/>
            <person name="Inganas E."/>
            <person name="Svensson-Stadler L."/>
            <person name="Moore E.R.B."/>
        </authorList>
    </citation>
    <scope>NUCLEOTIDE SEQUENCE [LARGE SCALE GENOMIC DNA]</scope>
    <source>
        <strain evidence="3 4">CCUG 57540</strain>
    </source>
</reference>
<dbReference type="SUPFAM" id="SSF54211">
    <property type="entry name" value="Ribosomal protein S5 domain 2-like"/>
    <property type="match status" value="1"/>
</dbReference>
<comment type="catalytic activity">
    <reaction evidence="1">
        <text>Hydrolysis of proteins in presence of ATP.</text>
        <dbReference type="EC" id="3.4.21.53"/>
    </reaction>
</comment>
<dbReference type="EC" id="3.4.21.53" evidence="1"/>
<feature type="active site" evidence="1">
    <location>
        <position position="284"/>
    </location>
</feature>
<dbReference type="GO" id="GO:0006508">
    <property type="term" value="P:proteolysis"/>
    <property type="evidence" value="ECO:0007669"/>
    <property type="project" value="UniProtKB-KW"/>
</dbReference>
<name>A0ABU3IC21_9ACTO</name>
<dbReference type="InterPro" id="IPR014721">
    <property type="entry name" value="Ribsml_uS5_D2-typ_fold_subgr"/>
</dbReference>
<dbReference type="InterPro" id="IPR027065">
    <property type="entry name" value="Lon_Prtase"/>
</dbReference>
<evidence type="ECO:0000313" key="4">
    <source>
        <dbReference type="Proteomes" id="UP001247542"/>
    </source>
</evidence>
<dbReference type="GO" id="GO:0008233">
    <property type="term" value="F:peptidase activity"/>
    <property type="evidence" value="ECO:0007669"/>
    <property type="project" value="UniProtKB-KW"/>
</dbReference>
<dbReference type="InterPro" id="IPR008269">
    <property type="entry name" value="Lon_proteolytic"/>
</dbReference>
<dbReference type="EMBL" id="JASXSX010000002">
    <property type="protein sequence ID" value="MDT3767808.1"/>
    <property type="molecule type" value="Genomic_DNA"/>
</dbReference>
<keyword evidence="1" id="KW-0720">Serine protease</keyword>
<feature type="domain" description="Lon proteolytic" evidence="2">
    <location>
        <begin position="233"/>
        <end position="332"/>
    </location>
</feature>
<dbReference type="InterPro" id="IPR036034">
    <property type="entry name" value="PDZ_sf"/>
</dbReference>
<sequence length="346" mass="36749">MFLVVVLGVAIPMPYVVESPGPTFDVLASRDNVPMIELQTKNVAPKSDGQLRMVTVSSHGGPGQHVTAAEVLWGWLSPKETVTPVSEIYPSDITQQQVEELAKAQMVNSQSTAAAAALEYLGYDVPAKITIRGPVAGTKSEGKVEDGDVLQAITTPDGVRHPVNRASVPFQLNRELKPGQTVTMHVLRNGKTKDVQIETYKPSNVPSDFVGSKFGMYLTADVKLPFPVKIHLEKVGGPSAGTMFALGIIDRLTGGKMVGDHVVAGTGTISYAGEVGPIGGIVQKMYGSRADGAQWFLAPRSNCDEVVGNVPDGLQVWPVSTLDEAVDAVAKIRTGDVAGHPQCTRE</sequence>
<proteinExistence type="inferred from homology"/>
<dbReference type="RefSeq" id="WP_313273882.1">
    <property type="nucleotide sequence ID" value="NZ_JASXSX010000002.1"/>
</dbReference>
<dbReference type="Gene3D" id="3.30.230.10">
    <property type="match status" value="1"/>
</dbReference>
<dbReference type="SUPFAM" id="SSF50156">
    <property type="entry name" value="PDZ domain-like"/>
    <property type="match status" value="1"/>
</dbReference>
<gene>
    <name evidence="3" type="ORF">QS713_07015</name>
</gene>
<dbReference type="PROSITE" id="PS51786">
    <property type="entry name" value="LON_PROTEOLYTIC"/>
    <property type="match status" value="1"/>
</dbReference>
<comment type="caution">
    <text evidence="3">The sequence shown here is derived from an EMBL/GenBank/DDBJ whole genome shotgun (WGS) entry which is preliminary data.</text>
</comment>
<accession>A0ABU3IC21</accession>